<dbReference type="InterPro" id="IPR042099">
    <property type="entry name" value="ANL_N_sf"/>
</dbReference>
<feature type="active site" description="Proton donor; for dehydratase activity" evidence="12">
    <location>
        <position position="1507"/>
    </location>
</feature>
<dbReference type="InterPro" id="IPR000873">
    <property type="entry name" value="AMP-dep_synth/lig_dom"/>
</dbReference>
<dbReference type="FunFam" id="3.40.50.12780:FF:000013">
    <property type="entry name" value="Long-chain-fatty-acid--AMP ligase FadD32"/>
    <property type="match status" value="1"/>
</dbReference>
<accession>A0A517M4R4</accession>
<dbReference type="InterPro" id="IPR013217">
    <property type="entry name" value="Methyltransf_12"/>
</dbReference>
<dbReference type="InterPro" id="IPR020843">
    <property type="entry name" value="ER"/>
</dbReference>
<dbReference type="PROSITE" id="PS52019">
    <property type="entry name" value="PKS_MFAS_DH"/>
    <property type="match status" value="1"/>
</dbReference>
<dbReference type="EC" id="2.3.1.-" evidence="17"/>
<dbReference type="InterPro" id="IPR020806">
    <property type="entry name" value="PKS_PP-bd"/>
</dbReference>
<comment type="function">
    <text evidence="11">Involved in production of the polyketide antibiotic thailandamide.</text>
</comment>
<keyword evidence="10 17" id="KW-0012">Acyltransferase</keyword>
<dbReference type="Pfam" id="PF16197">
    <property type="entry name" value="KAsynt_C_assoc"/>
    <property type="match status" value="1"/>
</dbReference>
<dbReference type="GO" id="GO:0031177">
    <property type="term" value="F:phosphopantetheine binding"/>
    <property type="evidence" value="ECO:0007669"/>
    <property type="project" value="InterPro"/>
</dbReference>
<keyword evidence="4 17" id="KW-0808">Transferase</keyword>
<dbReference type="GO" id="GO:0005886">
    <property type="term" value="C:plasma membrane"/>
    <property type="evidence" value="ECO:0007669"/>
    <property type="project" value="TreeGrafter"/>
</dbReference>
<dbReference type="Gene3D" id="3.40.50.12780">
    <property type="entry name" value="N-terminal domain of ligase-like"/>
    <property type="match status" value="1"/>
</dbReference>
<evidence type="ECO:0000256" key="1">
    <source>
        <dbReference type="ARBA" id="ARBA00006432"/>
    </source>
</evidence>
<dbReference type="InterPro" id="IPR006162">
    <property type="entry name" value="Ppantetheine_attach_site"/>
</dbReference>
<dbReference type="InterPro" id="IPR025110">
    <property type="entry name" value="AMP-bd_C"/>
</dbReference>
<dbReference type="InterPro" id="IPR045851">
    <property type="entry name" value="AMP-bd_C_sf"/>
</dbReference>
<dbReference type="InterPro" id="IPR009081">
    <property type="entry name" value="PP-bd_ACP"/>
</dbReference>
<dbReference type="InterPro" id="IPR020807">
    <property type="entry name" value="PKS_DH"/>
</dbReference>
<dbReference type="InterPro" id="IPR014030">
    <property type="entry name" value="Ketoacyl_synth_N"/>
</dbReference>
<keyword evidence="5" id="KW-0677">Repeat</keyword>
<dbReference type="Gene3D" id="3.40.47.10">
    <property type="match status" value="1"/>
</dbReference>
<dbReference type="SMART" id="SM00825">
    <property type="entry name" value="PKS_KS"/>
    <property type="match status" value="1"/>
</dbReference>
<evidence type="ECO:0000259" key="14">
    <source>
        <dbReference type="PROSITE" id="PS50075"/>
    </source>
</evidence>
<feature type="compositionally biased region" description="Low complexity" evidence="13">
    <location>
        <begin position="605"/>
        <end position="618"/>
    </location>
</feature>
<dbReference type="InterPro" id="IPR013149">
    <property type="entry name" value="ADH-like_C"/>
</dbReference>
<dbReference type="PANTHER" id="PTHR43775">
    <property type="entry name" value="FATTY ACID SYNTHASE"/>
    <property type="match status" value="1"/>
</dbReference>
<dbReference type="SMART" id="SM00823">
    <property type="entry name" value="PKS_PP"/>
    <property type="match status" value="2"/>
</dbReference>
<evidence type="ECO:0000256" key="13">
    <source>
        <dbReference type="SAM" id="MobiDB-lite"/>
    </source>
</evidence>
<dbReference type="Pfam" id="PF14765">
    <property type="entry name" value="PS-DH"/>
    <property type="match status" value="1"/>
</dbReference>
<dbReference type="InterPro" id="IPR032821">
    <property type="entry name" value="PKS_assoc"/>
</dbReference>
<dbReference type="GO" id="GO:0016491">
    <property type="term" value="F:oxidoreductase activity"/>
    <property type="evidence" value="ECO:0007669"/>
    <property type="project" value="InterPro"/>
</dbReference>
<dbReference type="Gene3D" id="3.40.50.150">
    <property type="entry name" value="Vaccinia Virus protein VP39"/>
    <property type="match status" value="1"/>
</dbReference>
<dbReference type="Gene3D" id="1.10.1200.10">
    <property type="entry name" value="ACP-like"/>
    <property type="match status" value="2"/>
</dbReference>
<dbReference type="Gene3D" id="3.30.300.30">
    <property type="match status" value="1"/>
</dbReference>
<protein>
    <submittedName>
        <fullName evidence="17">Polyketide synthase PksN</fullName>
        <ecNumber evidence="17">2.3.1.-</ecNumber>
    </submittedName>
</protein>
<evidence type="ECO:0000256" key="10">
    <source>
        <dbReference type="ARBA" id="ARBA00023315"/>
    </source>
</evidence>
<dbReference type="Pfam" id="PF02801">
    <property type="entry name" value="Ketoacyl-synt_C"/>
    <property type="match status" value="1"/>
</dbReference>
<evidence type="ECO:0000256" key="11">
    <source>
        <dbReference type="ARBA" id="ARBA00054155"/>
    </source>
</evidence>
<dbReference type="Proteomes" id="UP000319557">
    <property type="component" value="Chromosome"/>
</dbReference>
<keyword evidence="18" id="KW-1185">Reference proteome</keyword>
<dbReference type="GO" id="GO:0005737">
    <property type="term" value="C:cytoplasm"/>
    <property type="evidence" value="ECO:0007669"/>
    <property type="project" value="TreeGrafter"/>
</dbReference>
<dbReference type="PROSITE" id="PS00455">
    <property type="entry name" value="AMP_BINDING"/>
    <property type="match status" value="1"/>
</dbReference>
<dbReference type="SUPFAM" id="SSF50129">
    <property type="entry name" value="GroES-like"/>
    <property type="match status" value="1"/>
</dbReference>
<evidence type="ECO:0000256" key="3">
    <source>
        <dbReference type="ARBA" id="ARBA00022553"/>
    </source>
</evidence>
<dbReference type="Gene3D" id="3.40.50.720">
    <property type="entry name" value="NAD(P)-binding Rossmann-like Domain"/>
    <property type="match status" value="3"/>
</dbReference>
<feature type="active site" description="Proton acceptor; for dehydratase activity" evidence="12">
    <location>
        <position position="1347"/>
    </location>
</feature>
<dbReference type="InterPro" id="IPR036736">
    <property type="entry name" value="ACP-like_sf"/>
</dbReference>
<keyword evidence="6" id="KW-0276">Fatty acid metabolism</keyword>
<dbReference type="SMART" id="SM00822">
    <property type="entry name" value="PKS_KR"/>
    <property type="match status" value="1"/>
</dbReference>
<evidence type="ECO:0000256" key="9">
    <source>
        <dbReference type="ARBA" id="ARBA00023268"/>
    </source>
</evidence>
<dbReference type="SMART" id="SM00826">
    <property type="entry name" value="PKS_DH"/>
    <property type="match status" value="1"/>
</dbReference>
<dbReference type="InterPro" id="IPR049552">
    <property type="entry name" value="PKS_DH_N"/>
</dbReference>
<dbReference type="Pfam" id="PF00107">
    <property type="entry name" value="ADH_zinc_N"/>
    <property type="match status" value="1"/>
</dbReference>
<keyword evidence="2" id="KW-0596">Phosphopantetheine</keyword>
<dbReference type="Gene3D" id="3.90.180.10">
    <property type="entry name" value="Medium-chain alcohol dehydrogenases, catalytic domain"/>
    <property type="match status" value="1"/>
</dbReference>
<keyword evidence="3" id="KW-0597">Phosphoprotein</keyword>
<dbReference type="CDD" id="cd08955">
    <property type="entry name" value="KR_2_FAS_SDR_x"/>
    <property type="match status" value="1"/>
</dbReference>
<dbReference type="GO" id="GO:0006633">
    <property type="term" value="P:fatty acid biosynthetic process"/>
    <property type="evidence" value="ECO:0007669"/>
    <property type="project" value="InterPro"/>
</dbReference>
<dbReference type="OrthoDB" id="219272at2"/>
<feature type="compositionally biased region" description="Basic and acidic residues" evidence="13">
    <location>
        <begin position="591"/>
        <end position="600"/>
    </location>
</feature>
<gene>
    <name evidence="17" type="primary">pksN_1</name>
    <name evidence="17" type="ORF">EC9_40650</name>
</gene>
<dbReference type="FunFam" id="3.40.47.10:FF:000019">
    <property type="entry name" value="Polyketide synthase type I"/>
    <property type="match status" value="1"/>
</dbReference>
<dbReference type="Pfam" id="PF00501">
    <property type="entry name" value="AMP-binding"/>
    <property type="match status" value="1"/>
</dbReference>
<feature type="domain" description="Carrier" evidence="14">
    <location>
        <begin position="2783"/>
        <end position="2858"/>
    </location>
</feature>
<dbReference type="CDD" id="cd05195">
    <property type="entry name" value="enoyl_red"/>
    <property type="match status" value="1"/>
</dbReference>
<proteinExistence type="inferred from homology"/>
<evidence type="ECO:0000256" key="7">
    <source>
        <dbReference type="ARBA" id="ARBA00022857"/>
    </source>
</evidence>
<feature type="domain" description="Carrier" evidence="14">
    <location>
        <begin position="617"/>
        <end position="701"/>
    </location>
</feature>
<evidence type="ECO:0000256" key="8">
    <source>
        <dbReference type="ARBA" id="ARBA00023098"/>
    </source>
</evidence>
<dbReference type="InterPro" id="IPR029063">
    <property type="entry name" value="SAM-dependent_MTases_sf"/>
</dbReference>
<dbReference type="SMART" id="SM00829">
    <property type="entry name" value="PKS_ER"/>
    <property type="match status" value="1"/>
</dbReference>
<dbReference type="InterPro" id="IPR050091">
    <property type="entry name" value="PKS_NRPS_Biosynth_Enz"/>
</dbReference>
<evidence type="ECO:0000256" key="5">
    <source>
        <dbReference type="ARBA" id="ARBA00022737"/>
    </source>
</evidence>
<comment type="similarity">
    <text evidence="1">Belongs to the ATP-dependent AMP-binding enzyme family.</text>
</comment>
<dbReference type="InterPro" id="IPR040097">
    <property type="entry name" value="FAAL/FAAC"/>
</dbReference>
<dbReference type="SUPFAM" id="SSF53901">
    <property type="entry name" value="Thiolase-like"/>
    <property type="match status" value="1"/>
</dbReference>
<feature type="region of interest" description="N-terminal hotdog fold" evidence="12">
    <location>
        <begin position="1308"/>
        <end position="1436"/>
    </location>
</feature>
<dbReference type="Pfam" id="PF00109">
    <property type="entry name" value="ketoacyl-synt"/>
    <property type="match status" value="1"/>
</dbReference>
<dbReference type="InterPro" id="IPR016039">
    <property type="entry name" value="Thiolase-like"/>
</dbReference>
<evidence type="ECO:0000256" key="6">
    <source>
        <dbReference type="ARBA" id="ARBA00022832"/>
    </source>
</evidence>
<feature type="region of interest" description="C-terminal hotdog fold" evidence="12">
    <location>
        <begin position="1447"/>
        <end position="1591"/>
    </location>
</feature>
<evidence type="ECO:0000256" key="12">
    <source>
        <dbReference type="PROSITE-ProRule" id="PRU01363"/>
    </source>
</evidence>
<dbReference type="PANTHER" id="PTHR43775:SF37">
    <property type="entry name" value="SI:DKEY-61P9.11"/>
    <property type="match status" value="1"/>
</dbReference>
<name>A0A517M4R4_9BACT</name>
<dbReference type="Gene3D" id="3.10.129.10">
    <property type="entry name" value="Hotdog Thioesterase"/>
    <property type="match status" value="1"/>
</dbReference>
<dbReference type="EMBL" id="CP036261">
    <property type="protein sequence ID" value="QDS89864.1"/>
    <property type="molecule type" value="Genomic_DNA"/>
</dbReference>
<dbReference type="InterPro" id="IPR011032">
    <property type="entry name" value="GroES-like_sf"/>
</dbReference>
<dbReference type="InterPro" id="IPR020841">
    <property type="entry name" value="PKS_Beta-ketoAc_synthase_dom"/>
</dbReference>
<dbReference type="CDD" id="cd05931">
    <property type="entry name" value="FAAL"/>
    <property type="match status" value="1"/>
</dbReference>
<evidence type="ECO:0000313" key="18">
    <source>
        <dbReference type="Proteomes" id="UP000319557"/>
    </source>
</evidence>
<dbReference type="SUPFAM" id="SSF56801">
    <property type="entry name" value="Acetyl-CoA synthetase-like"/>
    <property type="match status" value="1"/>
</dbReference>
<dbReference type="GO" id="GO:0071770">
    <property type="term" value="P:DIM/DIP cell wall layer assembly"/>
    <property type="evidence" value="ECO:0007669"/>
    <property type="project" value="TreeGrafter"/>
</dbReference>
<dbReference type="PROSITE" id="PS00606">
    <property type="entry name" value="KS3_1"/>
    <property type="match status" value="1"/>
</dbReference>
<dbReference type="Gene3D" id="1.10.1240.100">
    <property type="match status" value="1"/>
</dbReference>
<dbReference type="GO" id="GO:0004315">
    <property type="term" value="F:3-oxoacyl-[acyl-carrier-protein] synthase activity"/>
    <property type="evidence" value="ECO:0007669"/>
    <property type="project" value="InterPro"/>
</dbReference>
<dbReference type="Pfam" id="PF08659">
    <property type="entry name" value="KR"/>
    <property type="match status" value="1"/>
</dbReference>
<feature type="region of interest" description="Disordered" evidence="13">
    <location>
        <begin position="358"/>
        <end position="381"/>
    </location>
</feature>
<dbReference type="InterPro" id="IPR013154">
    <property type="entry name" value="ADH-like_N"/>
</dbReference>
<dbReference type="InterPro" id="IPR057326">
    <property type="entry name" value="KR_dom"/>
</dbReference>
<sequence>MNASHQSQARQARTFAELLSERAARHPERPAIKFLAEGTEVTHQVSYQQLHARAAAIGSWLSDRGLRGRPVLLVFPQSIDYAAAFFGCLYAGAIAVPAYPPRRNRNLDRLQSMASDSGADVILTNNELLESLSAWVDEDNPLGQRSLQSIDTLADDPQFNPAFGADPQAVAFLQYTSGSTGAPKGVIVTNRNLIENQIMITEIFGQREDEVIMCGWLPMYHDMGLIGNLLHPLYLGGHLVLMSPFTFFQKPLCWLQAISNHRATISGSPNFGYDMCVEALSQQERDSLDLSSWNLAFNGAEPVRHATLQRFIKTFQPHGFSPAAFSPCFGMAETTLIVSGTRRPDEAQSIVVDAESLHQGTVEPPSENPSAPPLTIVSSGRPGSDFDVRIVDPETRVELPEKQTGEVWVHGPSVTDGYWNKPTETQQTFQGIIAADAAPAKQFLRTGDLGFLSDGELYVTGRLKDTIIVAGANHYPSDIEETVVASHSALAIGGGVAFSIDRDDREQVFVAQELKRSQWRSYDKDEVISAVYGRVFQDHGLALAGIVLLRPGSIPKTTSGKLQRRLTAKMFVDGELKSLVDWSRDDAMTHAHANESEPAHAEATSANEVSSAENPSSESSERQDQLAELQAWMTSQLATLLQIAPGSISANEPLALYGLTSVAAVRLAGMLSQHVGQPIDPTLAYNFPTIDSICRHLVLGESARSLPSRDVSSDPSVSNDDPIAIIGMACRFPGAASIDEFWDLLTSGGCAIQSSRDGQPTSPSGSVNPSVPTAAGYIDAVDQFDPAFFSISPREADEMDPRQRLAMEVSWRAIEHANIDPRRLAGSKTGVFFGASGNDYERLCSAAGHPTGGHSATGVSHAIIANRISYFLDLQGPSFSVDTACSSSLVAVHQAAEAIRGGQCDTAIAGGVNLILDPSVTNAFHEAGMLSPTGQCKTFAAGANGFVRGEGCGVVVLKRLSQAMADRDNVLCVLRGSAINQDGRSNGLTAPNGLAQQQVVRSALASGNVEPAEVQYVEAHGTGTELGDPIEIGALTAVFGDRPKPLLVGSVKTNIGHLEAAAGIAGVIKTALAIRHQIIPPHLGFDAPSPHIDWTRPIEVAPSGAIWNCDEDQLHRAGVSSFGFGGTNAHLILEAPASSSPAGSEADDSNAERSKFHLVKFSAKSDEALDALVATFMESAPTAELSAIAASANLGRTDFPYRLVVIASSTDDLCQCLGNPDNTSRVLRSRSDSQRPSAEQVRQSLQQAIASTATLDDLRQLGQHYVDGAAIDWRQVHPNASRRIDLPGHPMLRHRCWFRTQPAADAGHPLSADLSCELPLLGNRFDLAGEAIVFEADLSTVDLLRDHRLRGEIIFPTTGYVEQALSAARIASGSAAWEIEALQIARPLVISDARRCRVQILLDPQDDGYHCRVQHRSDSGWQQVASCQIVTSTPLLTTPPACELASPVQRSSADHYARCEALGLQYGPAFRGLIEIQSDAEVAVGRVALPLGTDALSSAVIHPALLDACLQTLAVLIPEELEGLWLPVGLQRFRFLSATPCGGEISVRSTLRFDQATASLMGDVCLLDSDDHVVAVVEGLRLENGQPVAPVSRYEEAWLPKIRQHEATAPPEVTAVEITAEVLANRGELLAKTGFVDSIEARQMLDASCQRWVIQCLVSLMGPLPAGKTLVRDDLLVQLGLLPEKHRSFERMLEMLVEDGLLARVESGWQTRVALEPAEGISTLEVQATPLTAAVASEWALLQRCGSQLAEVLVGEVDPLDLLFPKQGVTAADVYKTSPGARTINAMLGQAIEAIVAELPDGRGLRVLEIGGGTGGTTHNVLRSLPAGRFHYTFTDIGASFLAAARQTFASCDAIDFRTLDIEQAPESQGFDPGSFDLVIAANVLHATRDLNQTVANARSLLSAGGQLLMLEGTRRCRWMDLTFGLTDGWWRFDDTIRCDYPMASESAWQTVLTENQFDSTTIVSPLPDDDSRAVNTAENVLIVATADRVKSNPTRDHWTIVTDRISRGQRLGKRLVNEGCTFELVDATADGFAADVRSAMTHYPGTQHIAFVAGRSHGDTSEHARTACLRFLQTVQEILSKAAVPIELALITSDAATDPTASALKGMLRSIALEQPDWRVRSIDAAGKKDKFARQVAAEMLSGDAEPEVSLATDRRVRRLLLAQADLVADSGRVLRVATRGTLEGVRLESVKRREPGRREVEIAVLASGLNYRDVLLAMGMYPGEAPLGAECVGRITRLGRDVQSHQVGDLVIALGEETFADYVTVSAARITELPKGLEYAEAATIPVAFLTASFALETLGNLQPGQRMLIHSATGGVGLAAIQIAKAVGAEIFATASTSKHAVLRELGISRVFDSRSPGFATAIAAATQGHGVDLILDTLPESMFQENLDSLADGGVYIDITKPTTDRGSNSRFGARESTTTYHLLDLVQILQQEPSTAIRRLRAVLARFADGSYQPLPMETFRLSHAVDAMRQMQLARQIGKLVVVADDAPRMASRGALDFQELTIRKDAAYVIAGGLGDLGLMTAEYLSQRGAGLIALVQRSRPTEAQQAVIGRIENAGSQVLVCEADVADGDQVASSLRRVRSEGFPIAGVIHSAGMLRDAFVENQSIESFAQVFDVKAAGAWHLHQLTLDDPIDLFVVYSSLASVIGAPGQSNHAAANAFLDGLVRQRMAAGLPATDLNWGPWGTIGEAARRGADARTDMQGVGVIQPAAGALTMQRMLQRKSAIAAIAQISGDALPDRLKSHPLLEQLLNESVAVAETEGRIVDEFHRTEESQRPALMLDHVRKTLAEILGMSDSSRISASTVMTDIGLDSLTALELRDSLQTDLAAALPASLVYDYPSVRELSNFLLSAITTSGKCADDSKQEAMGAVNDRANLASGRDTQAEEAAETQRSASVGSVSNSIEASLEQLNAELNHWES</sequence>
<organism evidence="17 18">
    <name type="scientific">Rosistilla ulvae</name>
    <dbReference type="NCBI Taxonomy" id="1930277"/>
    <lineage>
        <taxon>Bacteria</taxon>
        <taxon>Pseudomonadati</taxon>
        <taxon>Planctomycetota</taxon>
        <taxon>Planctomycetia</taxon>
        <taxon>Pirellulales</taxon>
        <taxon>Pirellulaceae</taxon>
        <taxon>Rosistilla</taxon>
    </lineage>
</organism>
<dbReference type="InterPro" id="IPR018201">
    <property type="entry name" value="Ketoacyl_synth_AS"/>
</dbReference>
<dbReference type="SUPFAM" id="SSF53335">
    <property type="entry name" value="S-adenosyl-L-methionine-dependent methyltransferases"/>
    <property type="match status" value="1"/>
</dbReference>
<reference evidence="17 18" key="1">
    <citation type="submission" date="2019-02" db="EMBL/GenBank/DDBJ databases">
        <title>Deep-cultivation of Planctomycetes and their phenomic and genomic characterization uncovers novel biology.</title>
        <authorList>
            <person name="Wiegand S."/>
            <person name="Jogler M."/>
            <person name="Boedeker C."/>
            <person name="Pinto D."/>
            <person name="Vollmers J."/>
            <person name="Rivas-Marin E."/>
            <person name="Kohn T."/>
            <person name="Peeters S.H."/>
            <person name="Heuer A."/>
            <person name="Rast P."/>
            <person name="Oberbeckmann S."/>
            <person name="Bunk B."/>
            <person name="Jeske O."/>
            <person name="Meyerdierks A."/>
            <person name="Storesund J.E."/>
            <person name="Kallscheuer N."/>
            <person name="Luecker S."/>
            <person name="Lage O.M."/>
            <person name="Pohl T."/>
            <person name="Merkel B.J."/>
            <person name="Hornburger P."/>
            <person name="Mueller R.-W."/>
            <person name="Bruemmer F."/>
            <person name="Labrenz M."/>
            <person name="Spormann A.M."/>
            <person name="Op den Camp H."/>
            <person name="Overmann J."/>
            <person name="Amann R."/>
            <person name="Jetten M.S.M."/>
            <person name="Mascher T."/>
            <person name="Medema M.H."/>
            <person name="Devos D.P."/>
            <person name="Kaster A.-K."/>
            <person name="Ovreas L."/>
            <person name="Rohde M."/>
            <person name="Galperin M.Y."/>
            <person name="Jogler C."/>
        </authorList>
    </citation>
    <scope>NUCLEOTIDE SEQUENCE [LARGE SCALE GENOMIC DNA]</scope>
    <source>
        <strain evidence="17 18">EC9</strain>
    </source>
</reference>
<evidence type="ECO:0000313" key="17">
    <source>
        <dbReference type="EMBL" id="QDS89864.1"/>
    </source>
</evidence>
<dbReference type="InterPro" id="IPR049551">
    <property type="entry name" value="PKS_DH_C"/>
</dbReference>
<dbReference type="GO" id="GO:0004312">
    <property type="term" value="F:fatty acid synthase activity"/>
    <property type="evidence" value="ECO:0007669"/>
    <property type="project" value="TreeGrafter"/>
</dbReference>
<dbReference type="CDD" id="cd00833">
    <property type="entry name" value="PKS"/>
    <property type="match status" value="1"/>
</dbReference>
<dbReference type="Pfam" id="PF08240">
    <property type="entry name" value="ADH_N"/>
    <property type="match status" value="1"/>
</dbReference>
<dbReference type="RefSeq" id="WP_145347800.1">
    <property type="nucleotide sequence ID" value="NZ_CP036261.1"/>
</dbReference>
<dbReference type="Pfam" id="PF00550">
    <property type="entry name" value="PP-binding"/>
    <property type="match status" value="2"/>
</dbReference>
<dbReference type="InterPro" id="IPR020845">
    <property type="entry name" value="AMP-binding_CS"/>
</dbReference>
<evidence type="ECO:0000259" key="16">
    <source>
        <dbReference type="PROSITE" id="PS52019"/>
    </source>
</evidence>
<dbReference type="Pfam" id="PF08242">
    <property type="entry name" value="Methyltransf_12"/>
    <property type="match status" value="1"/>
</dbReference>
<dbReference type="InterPro" id="IPR014031">
    <property type="entry name" value="Ketoacyl_synth_C"/>
</dbReference>
<feature type="region of interest" description="Disordered" evidence="13">
    <location>
        <begin position="2885"/>
        <end position="2906"/>
    </location>
</feature>
<feature type="domain" description="PKS/mFAS DH" evidence="16">
    <location>
        <begin position="1308"/>
        <end position="1591"/>
    </location>
</feature>
<feature type="region of interest" description="Disordered" evidence="13">
    <location>
        <begin position="591"/>
        <end position="625"/>
    </location>
</feature>
<dbReference type="Pfam" id="PF21089">
    <property type="entry name" value="PKS_DH_N"/>
    <property type="match status" value="1"/>
</dbReference>
<feature type="compositionally biased region" description="Polar residues" evidence="13">
    <location>
        <begin position="2896"/>
        <end position="2906"/>
    </location>
</feature>
<evidence type="ECO:0000256" key="2">
    <source>
        <dbReference type="ARBA" id="ARBA00022450"/>
    </source>
</evidence>
<dbReference type="SMART" id="SM01294">
    <property type="entry name" value="PKS_PP_betabranch"/>
    <property type="match status" value="1"/>
</dbReference>
<dbReference type="SUPFAM" id="SSF47336">
    <property type="entry name" value="ACP-like"/>
    <property type="match status" value="2"/>
</dbReference>
<dbReference type="KEGG" id="ruv:EC9_40650"/>
<dbReference type="Gene3D" id="3.10.129.120">
    <property type="match status" value="1"/>
</dbReference>
<dbReference type="PROSITE" id="PS00012">
    <property type="entry name" value="PHOSPHOPANTETHEINE"/>
    <property type="match status" value="1"/>
</dbReference>
<dbReference type="PROSITE" id="PS50075">
    <property type="entry name" value="CARRIER"/>
    <property type="match status" value="2"/>
</dbReference>
<keyword evidence="8" id="KW-0443">Lipid metabolism</keyword>
<feature type="domain" description="Ketosynthase family 3 (KS3)" evidence="15">
    <location>
        <begin position="720"/>
        <end position="1135"/>
    </location>
</feature>
<dbReference type="InterPro" id="IPR049900">
    <property type="entry name" value="PKS_mFAS_DH"/>
</dbReference>
<dbReference type="PROSITE" id="PS52004">
    <property type="entry name" value="KS3_2"/>
    <property type="match status" value="1"/>
</dbReference>
<dbReference type="Pfam" id="PF23024">
    <property type="entry name" value="AMP-dom_DIP2-like"/>
    <property type="match status" value="1"/>
</dbReference>
<keyword evidence="9" id="KW-0511">Multifunctional enzyme</keyword>
<dbReference type="InterPro" id="IPR036291">
    <property type="entry name" value="NAD(P)-bd_dom_sf"/>
</dbReference>
<keyword evidence="7" id="KW-0521">NADP</keyword>
<dbReference type="InterPro" id="IPR013968">
    <property type="entry name" value="PKS_KR"/>
</dbReference>
<evidence type="ECO:0000259" key="15">
    <source>
        <dbReference type="PROSITE" id="PS52004"/>
    </source>
</evidence>
<evidence type="ECO:0000256" key="4">
    <source>
        <dbReference type="ARBA" id="ARBA00022679"/>
    </source>
</evidence>
<dbReference type="SUPFAM" id="SSF51735">
    <property type="entry name" value="NAD(P)-binding Rossmann-fold domains"/>
    <property type="match status" value="3"/>
</dbReference>